<feature type="transmembrane region" description="Helical" evidence="1">
    <location>
        <begin position="52"/>
        <end position="68"/>
    </location>
</feature>
<dbReference type="Proteomes" id="UP001177295">
    <property type="component" value="Chromosome"/>
</dbReference>
<gene>
    <name evidence="2" type="ORF">SEML1_0435</name>
</gene>
<feature type="transmembrane region" description="Helical" evidence="1">
    <location>
        <begin position="75"/>
        <end position="95"/>
    </location>
</feature>
<reference evidence="2 3" key="1">
    <citation type="journal article" date="2023" name="Cell">
        <title>Genetic manipulation of Patescibacteria provides mechanistic insights into microbial dark matter and the epibiotic lifestyle.</title>
        <authorList>
            <person name="Wang Y."/>
            <person name="Gallagher L.A."/>
            <person name="Andrade P.A."/>
            <person name="Liu A."/>
            <person name="Humphreys I.R."/>
            <person name="Turkarslan S."/>
            <person name="Cutler K.J."/>
            <person name="Arrieta-Ortiz M.L."/>
            <person name="Li Y."/>
            <person name="Radey M.C."/>
            <person name="McLean J.S."/>
            <person name="Cong Q."/>
            <person name="Baker D."/>
            <person name="Baliga N.S."/>
            <person name="Peterson S.B."/>
            <person name="Mougous J.D."/>
        </authorList>
    </citation>
    <scope>NUCLEOTIDE SEQUENCE [LARGE SCALE GENOMIC DNA]</scope>
    <source>
        <strain evidence="2 3">ML1</strain>
    </source>
</reference>
<keyword evidence="1" id="KW-0812">Transmembrane</keyword>
<protein>
    <submittedName>
        <fullName evidence="2">Uncharacterized protein</fullName>
    </submittedName>
</protein>
<evidence type="ECO:0000313" key="3">
    <source>
        <dbReference type="Proteomes" id="UP001177295"/>
    </source>
</evidence>
<name>A0ABY8WWQ5_9BACT</name>
<keyword evidence="1" id="KW-1133">Transmembrane helix</keyword>
<keyword evidence="3" id="KW-1185">Reference proteome</keyword>
<accession>A0ABY8WWQ5</accession>
<dbReference type="EMBL" id="CP124550">
    <property type="protein sequence ID" value="WIO46059.1"/>
    <property type="molecule type" value="Genomic_DNA"/>
</dbReference>
<feature type="transmembrane region" description="Helical" evidence="1">
    <location>
        <begin position="127"/>
        <end position="147"/>
    </location>
</feature>
<feature type="transmembrane region" description="Helical" evidence="1">
    <location>
        <begin position="12"/>
        <end position="32"/>
    </location>
</feature>
<proteinExistence type="predicted"/>
<keyword evidence="1" id="KW-0472">Membrane</keyword>
<evidence type="ECO:0000256" key="1">
    <source>
        <dbReference type="SAM" id="Phobius"/>
    </source>
</evidence>
<sequence>MRWFLLSSIIVIMKWRTCAVVTNLMLLVWFALDMVGINFSGTYLVSQSWQDDGVFFLIAIVCFLLFLFKEKVGRYVIVTWLTIWLITQFLNHWLFTIVGGTGAQNLRRFFSRSLHWTESKTLYIPDIYHTVLHIFIVLALIAAILYVRSRKNSGRT</sequence>
<evidence type="ECO:0000313" key="2">
    <source>
        <dbReference type="EMBL" id="WIO46059.1"/>
    </source>
</evidence>
<organism evidence="2 3">
    <name type="scientific">Candidatus Southlakia epibionticum</name>
    <dbReference type="NCBI Taxonomy" id="3043284"/>
    <lineage>
        <taxon>Bacteria</taxon>
        <taxon>Candidatus Saccharimonadota</taxon>
        <taxon>Candidatus Saccharimonadia</taxon>
        <taxon>Candidatus Saccharimonadales</taxon>
        <taxon>Candidatus Saccharimonadaceae</taxon>
        <taxon>Candidatus Southlakia</taxon>
    </lineage>
</organism>